<protein>
    <submittedName>
        <fullName evidence="9">Iron complex transport system permease protein</fullName>
    </submittedName>
</protein>
<keyword evidence="10" id="KW-1185">Reference proteome</keyword>
<feature type="transmembrane region" description="Helical" evidence="8">
    <location>
        <begin position="136"/>
        <end position="156"/>
    </location>
</feature>
<feature type="transmembrane region" description="Helical" evidence="8">
    <location>
        <begin position="354"/>
        <end position="372"/>
    </location>
</feature>
<comment type="similarity">
    <text evidence="2">Belongs to the binding-protein-dependent transport system permease family. FecCD subfamily.</text>
</comment>
<comment type="caution">
    <text evidence="9">The sequence shown here is derived from an EMBL/GenBank/DDBJ whole genome shotgun (WGS) entry which is preliminary data.</text>
</comment>
<dbReference type="EMBL" id="PVUE01000001">
    <property type="protein sequence ID" value="PRZ44147.1"/>
    <property type="molecule type" value="Genomic_DNA"/>
</dbReference>
<evidence type="ECO:0000256" key="1">
    <source>
        <dbReference type="ARBA" id="ARBA00004651"/>
    </source>
</evidence>
<feature type="transmembrane region" description="Helical" evidence="8">
    <location>
        <begin position="107"/>
        <end position="124"/>
    </location>
</feature>
<evidence type="ECO:0000256" key="6">
    <source>
        <dbReference type="ARBA" id="ARBA00022989"/>
    </source>
</evidence>
<keyword evidence="7 8" id="KW-0472">Membrane</keyword>
<dbReference type="CDD" id="cd06550">
    <property type="entry name" value="TM_ABC_iron-siderophores_like"/>
    <property type="match status" value="1"/>
</dbReference>
<dbReference type="GO" id="GO:0033214">
    <property type="term" value="P:siderophore-iron import into cell"/>
    <property type="evidence" value="ECO:0007669"/>
    <property type="project" value="TreeGrafter"/>
</dbReference>
<gene>
    <name evidence="9" type="ORF">CLV47_101272</name>
</gene>
<dbReference type="PANTHER" id="PTHR30472:SF67">
    <property type="entry name" value="PERMEASE OF ABC TRANSPORTER-RELATED"/>
    <property type="match status" value="1"/>
</dbReference>
<proteinExistence type="inferred from homology"/>
<feature type="transmembrane region" description="Helical" evidence="8">
    <location>
        <begin position="194"/>
        <end position="216"/>
    </location>
</feature>
<accession>A0A2T1A6P2</accession>
<dbReference type="InterPro" id="IPR000522">
    <property type="entry name" value="ABC_transptr_permease_BtuC"/>
</dbReference>
<evidence type="ECO:0000256" key="7">
    <source>
        <dbReference type="ARBA" id="ARBA00023136"/>
    </source>
</evidence>
<evidence type="ECO:0000313" key="10">
    <source>
        <dbReference type="Proteomes" id="UP000237752"/>
    </source>
</evidence>
<feature type="transmembrane region" description="Helical" evidence="8">
    <location>
        <begin position="162"/>
        <end position="182"/>
    </location>
</feature>
<feature type="transmembrane region" description="Helical" evidence="8">
    <location>
        <begin position="287"/>
        <end position="311"/>
    </location>
</feature>
<dbReference type="Pfam" id="PF01032">
    <property type="entry name" value="FecCD"/>
    <property type="match status" value="1"/>
</dbReference>
<dbReference type="FunFam" id="1.10.3470.10:FF:000001">
    <property type="entry name" value="Vitamin B12 ABC transporter permease BtuC"/>
    <property type="match status" value="1"/>
</dbReference>
<sequence length="381" mass="39914">MTETDTEVDERASLIARLRSSPTQASVRRVHVASPGGHRLRLAATVTTLTVVLIAVTGFALSIGSVHIPLADVWGVIGHRIFPPGLITPTWNAVTDRIVADVRLPRVLLAAIAGMSLTVVGTVVQAVMRNPLAGPTVLGVSAGAATGAVFVMRFGLLVLGAYTLNIAAFLGALLTLLLVLSIAKYGGRISATTLVLTGMAISAVLSAITSFLVLTADDRTLASQVLFWTLGGFGSAQWKLIPIPAIVLVLGVSYALAQARNLNLLLTGEESAISMGLDVHRFRQRMFVLSAAMIGVTVAVCGVIGFVGLVMPHITRLLVGANHRRCLPVGMLLGAIFTIGADLLARTVISPEELPVGIITALVGGPFFLYLLRRTSKGPGR</sequence>
<keyword evidence="3" id="KW-0813">Transport</keyword>
<keyword evidence="6 8" id="KW-1133">Transmembrane helix</keyword>
<dbReference type="RefSeq" id="WP_202862315.1">
    <property type="nucleotide sequence ID" value="NZ_PVUE01000001.1"/>
</dbReference>
<reference evidence="9 10" key="1">
    <citation type="submission" date="2018-03" db="EMBL/GenBank/DDBJ databases">
        <title>Genomic Encyclopedia of Archaeal and Bacterial Type Strains, Phase II (KMG-II): from individual species to whole genera.</title>
        <authorList>
            <person name="Goeker M."/>
        </authorList>
    </citation>
    <scope>NUCLEOTIDE SEQUENCE [LARGE SCALE GENOMIC DNA]</scope>
    <source>
        <strain evidence="9 10">DSM 100065</strain>
    </source>
</reference>
<feature type="transmembrane region" description="Helical" evidence="8">
    <location>
        <begin position="42"/>
        <end position="64"/>
    </location>
</feature>
<dbReference type="AlphaFoldDB" id="A0A2T1A6P2"/>
<feature type="transmembrane region" description="Helical" evidence="8">
    <location>
        <begin position="236"/>
        <end position="257"/>
    </location>
</feature>
<evidence type="ECO:0000256" key="8">
    <source>
        <dbReference type="SAM" id="Phobius"/>
    </source>
</evidence>
<comment type="subcellular location">
    <subcellularLocation>
        <location evidence="1">Cell membrane</location>
        <topology evidence="1">Multi-pass membrane protein</topology>
    </subcellularLocation>
</comment>
<evidence type="ECO:0000256" key="3">
    <source>
        <dbReference type="ARBA" id="ARBA00022448"/>
    </source>
</evidence>
<dbReference type="GO" id="GO:0022857">
    <property type="term" value="F:transmembrane transporter activity"/>
    <property type="evidence" value="ECO:0007669"/>
    <property type="project" value="InterPro"/>
</dbReference>
<keyword evidence="5 8" id="KW-0812">Transmembrane</keyword>
<dbReference type="InterPro" id="IPR037294">
    <property type="entry name" value="ABC_BtuC-like"/>
</dbReference>
<dbReference type="SUPFAM" id="SSF81345">
    <property type="entry name" value="ABC transporter involved in vitamin B12 uptake, BtuC"/>
    <property type="match status" value="1"/>
</dbReference>
<evidence type="ECO:0000313" key="9">
    <source>
        <dbReference type="EMBL" id="PRZ44147.1"/>
    </source>
</evidence>
<dbReference type="Gene3D" id="1.10.3470.10">
    <property type="entry name" value="ABC transporter involved in vitamin B12 uptake, BtuC"/>
    <property type="match status" value="1"/>
</dbReference>
<evidence type="ECO:0000256" key="5">
    <source>
        <dbReference type="ARBA" id="ARBA00022692"/>
    </source>
</evidence>
<evidence type="ECO:0000256" key="2">
    <source>
        <dbReference type="ARBA" id="ARBA00007935"/>
    </source>
</evidence>
<evidence type="ECO:0000256" key="4">
    <source>
        <dbReference type="ARBA" id="ARBA00022475"/>
    </source>
</evidence>
<dbReference type="GO" id="GO:0005886">
    <property type="term" value="C:plasma membrane"/>
    <property type="evidence" value="ECO:0007669"/>
    <property type="project" value="UniProtKB-SubCell"/>
</dbReference>
<dbReference type="Proteomes" id="UP000237752">
    <property type="component" value="Unassembled WGS sequence"/>
</dbReference>
<name>A0A2T1A6P2_9ACTN</name>
<organism evidence="9 10">
    <name type="scientific">Antricoccus suffuscus</name>
    <dbReference type="NCBI Taxonomy" id="1629062"/>
    <lineage>
        <taxon>Bacteria</taxon>
        <taxon>Bacillati</taxon>
        <taxon>Actinomycetota</taxon>
        <taxon>Actinomycetes</taxon>
        <taxon>Geodermatophilales</taxon>
        <taxon>Antricoccaceae</taxon>
        <taxon>Antricoccus</taxon>
    </lineage>
</organism>
<dbReference type="PANTHER" id="PTHR30472">
    <property type="entry name" value="FERRIC ENTEROBACTIN TRANSPORT SYSTEM PERMEASE PROTEIN"/>
    <property type="match status" value="1"/>
</dbReference>
<keyword evidence="4" id="KW-1003">Cell membrane</keyword>